<keyword evidence="2" id="KW-1185">Reference proteome</keyword>
<sequence>MRSISSCTLLRQSDRLLERSIIARFDGLFIIDRFASDISAMTRVIMIRPWKRCFRKSNKAFCIISVTSLGPTKTTGRIDGTTSYGEAVSCFLKNGLRFSLLGGVASVDLPRPGPMESDSSPNPLQKFKKCILDIVCVLSFVRNVR</sequence>
<dbReference type="AlphaFoldDB" id="A0A1B0BMB5"/>
<accession>A0A1B0BMB5</accession>
<dbReference type="EMBL" id="JXJN01016803">
    <property type="status" value="NOT_ANNOTATED_CDS"/>
    <property type="molecule type" value="Genomic_DNA"/>
</dbReference>
<evidence type="ECO:0000313" key="2">
    <source>
        <dbReference type="Proteomes" id="UP000092460"/>
    </source>
</evidence>
<organism evidence="1 2">
    <name type="scientific">Glossina palpalis gambiensis</name>
    <dbReference type="NCBI Taxonomy" id="67801"/>
    <lineage>
        <taxon>Eukaryota</taxon>
        <taxon>Metazoa</taxon>
        <taxon>Ecdysozoa</taxon>
        <taxon>Arthropoda</taxon>
        <taxon>Hexapoda</taxon>
        <taxon>Insecta</taxon>
        <taxon>Pterygota</taxon>
        <taxon>Neoptera</taxon>
        <taxon>Endopterygota</taxon>
        <taxon>Diptera</taxon>
        <taxon>Brachycera</taxon>
        <taxon>Muscomorpha</taxon>
        <taxon>Hippoboscoidea</taxon>
        <taxon>Glossinidae</taxon>
        <taxon>Glossina</taxon>
    </lineage>
</organism>
<dbReference type="EnsemblMetazoa" id="GPPI034641-RA">
    <property type="protein sequence ID" value="GPPI034641-PA"/>
    <property type="gene ID" value="GPPI034641"/>
</dbReference>
<name>A0A1B0BMB5_9MUSC</name>
<protein>
    <submittedName>
        <fullName evidence="1">Uncharacterized protein</fullName>
    </submittedName>
</protein>
<reference evidence="2" key="1">
    <citation type="submission" date="2015-01" db="EMBL/GenBank/DDBJ databases">
        <authorList>
            <person name="Aksoy S."/>
            <person name="Warren W."/>
            <person name="Wilson R.K."/>
        </authorList>
    </citation>
    <scope>NUCLEOTIDE SEQUENCE [LARGE SCALE GENOMIC DNA]</scope>
    <source>
        <strain evidence="2">IAEA</strain>
    </source>
</reference>
<evidence type="ECO:0000313" key="1">
    <source>
        <dbReference type="EnsemblMetazoa" id="GPPI034641-PA"/>
    </source>
</evidence>
<dbReference type="EMBL" id="JXJN01016804">
    <property type="status" value="NOT_ANNOTATED_CDS"/>
    <property type="molecule type" value="Genomic_DNA"/>
</dbReference>
<dbReference type="Proteomes" id="UP000092460">
    <property type="component" value="Unassembled WGS sequence"/>
</dbReference>
<reference evidence="1" key="2">
    <citation type="submission" date="2020-05" db="UniProtKB">
        <authorList>
            <consortium name="EnsemblMetazoa"/>
        </authorList>
    </citation>
    <scope>IDENTIFICATION</scope>
    <source>
        <strain evidence="1">IAEA</strain>
    </source>
</reference>
<proteinExistence type="predicted"/>
<dbReference type="VEuPathDB" id="VectorBase:GPPI034641"/>